<dbReference type="EMBL" id="SNWM01000003">
    <property type="protein sequence ID" value="TDO22087.1"/>
    <property type="molecule type" value="Genomic_DNA"/>
</dbReference>
<keyword evidence="2" id="KW-1185">Reference proteome</keyword>
<dbReference type="Proteomes" id="UP000295499">
    <property type="component" value="Unassembled WGS sequence"/>
</dbReference>
<comment type="caution">
    <text evidence="1">The sequence shown here is derived from an EMBL/GenBank/DDBJ whole genome shotgun (WGS) entry which is preliminary data.</text>
</comment>
<evidence type="ECO:0000313" key="2">
    <source>
        <dbReference type="Proteomes" id="UP000295499"/>
    </source>
</evidence>
<dbReference type="OrthoDB" id="680708at2"/>
<dbReference type="RefSeq" id="WP_133557104.1">
    <property type="nucleotide sequence ID" value="NZ_SNWM01000003.1"/>
</dbReference>
<dbReference type="AlphaFoldDB" id="A0A4R6IJB2"/>
<evidence type="ECO:0000313" key="1">
    <source>
        <dbReference type="EMBL" id="TDO22087.1"/>
    </source>
</evidence>
<gene>
    <name evidence="1" type="ORF">CLV32_3201</name>
</gene>
<sequence length="273" mass="30241">MARYKGKYLIGAIGPITLRLTKKGVIGSIRVKDVKQTEATKRSANFFGKVVSFAGLLRANLQSLGQQDSGLMNRLNKEMMAVFQQCYDKQTGVFNFSNNYFSRLNGIDLNADSALKENLWPLPSVTLRENQLTVGISDLNIAENLKFPDGATHCKLQVLPLQFDLAGGHYRRMEMRSLLVKRNDLPLQVQDFLVEVVPGTVCVIGLGLHYYKEDNGIFVMLNKPDFSPSVLIHAGFNDGTFSETLTESVRIAYADGSESIKIITTWAGGHAGF</sequence>
<protein>
    <submittedName>
        <fullName evidence="1">Uncharacterized protein</fullName>
    </submittedName>
</protein>
<reference evidence="1 2" key="1">
    <citation type="submission" date="2019-03" db="EMBL/GenBank/DDBJ databases">
        <title>Genomic Encyclopedia of Archaeal and Bacterial Type Strains, Phase II (KMG-II): from individual species to whole genera.</title>
        <authorList>
            <person name="Goeker M."/>
        </authorList>
    </citation>
    <scope>NUCLEOTIDE SEQUENCE [LARGE SCALE GENOMIC DNA]</scope>
    <source>
        <strain evidence="1 2">DSM 19034</strain>
    </source>
</reference>
<name>A0A4R6IJB2_9SPHI</name>
<proteinExistence type="predicted"/>
<organism evidence="1 2">
    <name type="scientific">Pedobacter duraquae</name>
    <dbReference type="NCBI Taxonomy" id="425511"/>
    <lineage>
        <taxon>Bacteria</taxon>
        <taxon>Pseudomonadati</taxon>
        <taxon>Bacteroidota</taxon>
        <taxon>Sphingobacteriia</taxon>
        <taxon>Sphingobacteriales</taxon>
        <taxon>Sphingobacteriaceae</taxon>
        <taxon>Pedobacter</taxon>
    </lineage>
</organism>
<accession>A0A4R6IJB2</accession>